<protein>
    <submittedName>
        <fullName evidence="2">Uncharacterized protein</fullName>
    </submittedName>
</protein>
<comment type="caution">
    <text evidence="2">The sequence shown here is derived from an EMBL/GenBank/DDBJ whole genome shotgun (WGS) entry which is preliminary data.</text>
</comment>
<reference evidence="2" key="2">
    <citation type="submission" date="2022-01" db="EMBL/GenBank/DDBJ databases">
        <authorList>
            <person name="Yamashiro T."/>
            <person name="Shiraishi A."/>
            <person name="Satake H."/>
            <person name="Nakayama K."/>
        </authorList>
    </citation>
    <scope>NUCLEOTIDE SEQUENCE</scope>
</reference>
<evidence type="ECO:0000313" key="3">
    <source>
        <dbReference type="Proteomes" id="UP001151760"/>
    </source>
</evidence>
<evidence type="ECO:0000313" key="2">
    <source>
        <dbReference type="EMBL" id="GJS65210.1"/>
    </source>
</evidence>
<name>A0ABQ4XJI5_9ASTR</name>
<accession>A0ABQ4XJI5</accession>
<evidence type="ECO:0000256" key="1">
    <source>
        <dbReference type="SAM" id="MobiDB-lite"/>
    </source>
</evidence>
<feature type="compositionally biased region" description="Polar residues" evidence="1">
    <location>
        <begin position="31"/>
        <end position="53"/>
    </location>
</feature>
<feature type="region of interest" description="Disordered" evidence="1">
    <location>
        <begin position="1"/>
        <end position="55"/>
    </location>
</feature>
<dbReference type="EMBL" id="BQNB010009561">
    <property type="protein sequence ID" value="GJS65210.1"/>
    <property type="molecule type" value="Genomic_DNA"/>
</dbReference>
<sequence length="273" mass="29683">MGLTPVKRKTTTKDQLEQHSTGVHKKPNVEHLSTSHCTSTHMYGQGSASNNDKSLIEPSHDVASQLLTMGLTPAINDNDLLGCTHPHVYVDDKATSAVTEGFNVCLQSQHNYIMTSDFTEILTNSSDNTHSAPANCFELETTLDVTELEVGCPGKVESGDGSKEDDDFGVAHLELKSLTDFCKDTARAYNIMGYEMDKDKWKELGVAIWVTTLEFVYPCVVLCDGKVAVVGGNMTGCVGLGTRRWILLSAMVGGGRRVKNHKNNGELCSIDVL</sequence>
<keyword evidence="3" id="KW-1185">Reference proteome</keyword>
<dbReference type="Proteomes" id="UP001151760">
    <property type="component" value="Unassembled WGS sequence"/>
</dbReference>
<proteinExistence type="predicted"/>
<feature type="compositionally biased region" description="Basic residues" evidence="1">
    <location>
        <begin position="1"/>
        <end position="10"/>
    </location>
</feature>
<gene>
    <name evidence="2" type="ORF">Tco_0679774</name>
</gene>
<organism evidence="2 3">
    <name type="scientific">Tanacetum coccineum</name>
    <dbReference type="NCBI Taxonomy" id="301880"/>
    <lineage>
        <taxon>Eukaryota</taxon>
        <taxon>Viridiplantae</taxon>
        <taxon>Streptophyta</taxon>
        <taxon>Embryophyta</taxon>
        <taxon>Tracheophyta</taxon>
        <taxon>Spermatophyta</taxon>
        <taxon>Magnoliopsida</taxon>
        <taxon>eudicotyledons</taxon>
        <taxon>Gunneridae</taxon>
        <taxon>Pentapetalae</taxon>
        <taxon>asterids</taxon>
        <taxon>campanulids</taxon>
        <taxon>Asterales</taxon>
        <taxon>Asteraceae</taxon>
        <taxon>Asteroideae</taxon>
        <taxon>Anthemideae</taxon>
        <taxon>Anthemidinae</taxon>
        <taxon>Tanacetum</taxon>
    </lineage>
</organism>
<reference evidence="2" key="1">
    <citation type="journal article" date="2022" name="Int. J. Mol. Sci.">
        <title>Draft Genome of Tanacetum Coccineum: Genomic Comparison of Closely Related Tanacetum-Family Plants.</title>
        <authorList>
            <person name="Yamashiro T."/>
            <person name="Shiraishi A."/>
            <person name="Nakayama K."/>
            <person name="Satake H."/>
        </authorList>
    </citation>
    <scope>NUCLEOTIDE SEQUENCE</scope>
</reference>